<sequence>MSALEARAEASALDVAAASPYDRRREVVKAVPGARLIHRRRLVNDEGRELTPSELAMRRARRRRFKDEFIPRTTYDKHRDGYYFGTGARGTGYYLDETTIDYGDVDDEGYVLVRVAPPVALQRALPRRRSVGRQGLLFDEAFLDALGPAHGAPSDRYCVVAPPWLCGMPPPPSRFEKENSGGTKATFTNEMARERLAYLRRRHDDESRRRKLYSRPKTLTICSKNGAVVRLRKALDSAKIAVLEPGATCVADEEALDGVVLRCRITEPVRGWLSRKVVTCPDADFGTLVAPKEAVRRVPAGNQVQGRAASNRDLVAAEPKTQIAICEDDVVALPVACGEMAFRGDALEPVFTQKGPWAVRLELEGVHEKPLAFVATIKRKTLLKESRVLLELFAKTHAAKYDTDIGVLELYQGGRRIDEATLICELVEDLDATAPSISAAFVVKRRHGASEEAVVSARSLLLQKRAPVIDDWSSQKEILAANAAKGPGQQQTSAEIRAYWDEQKRSGYKHWRTDAALRGFYTRTEDEAKVKQWDASLKPKRGFLEGSSVYSDEVVAERRRRDASLGSSEGWLSSKRG</sequence>
<comment type="caution">
    <text evidence="2">The sequence shown here is derived from an EMBL/GenBank/DDBJ whole genome shotgun (WGS) entry which is preliminary data.</text>
</comment>
<name>A0A8J2SBV0_9STRA</name>
<dbReference type="Proteomes" id="UP000789595">
    <property type="component" value="Unassembled WGS sequence"/>
</dbReference>
<keyword evidence="3" id="KW-1185">Reference proteome</keyword>
<reference evidence="2" key="1">
    <citation type="submission" date="2021-11" db="EMBL/GenBank/DDBJ databases">
        <authorList>
            <consortium name="Genoscope - CEA"/>
            <person name="William W."/>
        </authorList>
    </citation>
    <scope>NUCLEOTIDE SEQUENCE</scope>
</reference>
<proteinExistence type="predicted"/>
<evidence type="ECO:0000313" key="2">
    <source>
        <dbReference type="EMBL" id="CAH0365569.1"/>
    </source>
</evidence>
<feature type="region of interest" description="Disordered" evidence="1">
    <location>
        <begin position="555"/>
        <end position="577"/>
    </location>
</feature>
<dbReference type="EMBL" id="CAKKNE010000001">
    <property type="protein sequence ID" value="CAH0365569.1"/>
    <property type="molecule type" value="Genomic_DNA"/>
</dbReference>
<dbReference type="AlphaFoldDB" id="A0A8J2SBV0"/>
<organism evidence="2 3">
    <name type="scientific">Pelagomonas calceolata</name>
    <dbReference type="NCBI Taxonomy" id="35677"/>
    <lineage>
        <taxon>Eukaryota</taxon>
        <taxon>Sar</taxon>
        <taxon>Stramenopiles</taxon>
        <taxon>Ochrophyta</taxon>
        <taxon>Pelagophyceae</taxon>
        <taxon>Pelagomonadales</taxon>
        <taxon>Pelagomonadaceae</taxon>
        <taxon>Pelagomonas</taxon>
    </lineage>
</organism>
<evidence type="ECO:0000256" key="1">
    <source>
        <dbReference type="SAM" id="MobiDB-lite"/>
    </source>
</evidence>
<accession>A0A8J2SBV0</accession>
<gene>
    <name evidence="2" type="ORF">PECAL_1P20150</name>
</gene>
<dbReference type="OrthoDB" id="203036at2759"/>
<protein>
    <submittedName>
        <fullName evidence="2">Uncharacterized protein</fullName>
    </submittedName>
</protein>
<evidence type="ECO:0000313" key="3">
    <source>
        <dbReference type="Proteomes" id="UP000789595"/>
    </source>
</evidence>